<dbReference type="OMA" id="QYITGFC"/>
<evidence type="ECO:0000256" key="1">
    <source>
        <dbReference type="PROSITE-ProRule" id="PRU00221"/>
    </source>
</evidence>
<dbReference type="FunFam" id="2.130.10.10:FF:001434">
    <property type="entry name" value="Uncharacterized protein"/>
    <property type="match status" value="1"/>
</dbReference>
<keyword evidence="3" id="KW-1185">Reference proteome</keyword>
<dbReference type="InterPro" id="IPR001680">
    <property type="entry name" value="WD40_rpt"/>
</dbReference>
<dbReference type="AlphaFoldDB" id="A0A8S1P5Q5"/>
<dbReference type="Pfam" id="PF00400">
    <property type="entry name" value="WD40"/>
    <property type="match status" value="3"/>
</dbReference>
<dbReference type="PROSITE" id="PS50082">
    <property type="entry name" value="WD_REPEATS_2"/>
    <property type="match status" value="2"/>
</dbReference>
<feature type="repeat" description="WD" evidence="1">
    <location>
        <begin position="270"/>
        <end position="301"/>
    </location>
</feature>
<evidence type="ECO:0000313" key="3">
    <source>
        <dbReference type="Proteomes" id="UP000688137"/>
    </source>
</evidence>
<evidence type="ECO:0008006" key="4">
    <source>
        <dbReference type="Google" id="ProtNLM"/>
    </source>
</evidence>
<dbReference type="SMART" id="SM00320">
    <property type="entry name" value="WD40"/>
    <property type="match status" value="4"/>
</dbReference>
<evidence type="ECO:0000313" key="2">
    <source>
        <dbReference type="EMBL" id="CAD8098331.1"/>
    </source>
</evidence>
<dbReference type="GO" id="GO:0097361">
    <property type="term" value="C:cytosolic [4Fe-4S] assembly targeting complex"/>
    <property type="evidence" value="ECO:0007669"/>
    <property type="project" value="TreeGrafter"/>
</dbReference>
<gene>
    <name evidence="2" type="ORF">PPRIM_AZ9-3.1.T1060174</name>
</gene>
<dbReference type="PROSITE" id="PS50294">
    <property type="entry name" value="WD_REPEATS_REGION"/>
    <property type="match status" value="2"/>
</dbReference>
<organism evidence="2 3">
    <name type="scientific">Paramecium primaurelia</name>
    <dbReference type="NCBI Taxonomy" id="5886"/>
    <lineage>
        <taxon>Eukaryota</taxon>
        <taxon>Sar</taxon>
        <taxon>Alveolata</taxon>
        <taxon>Ciliophora</taxon>
        <taxon>Intramacronucleata</taxon>
        <taxon>Oligohymenophorea</taxon>
        <taxon>Peniculida</taxon>
        <taxon>Parameciidae</taxon>
        <taxon>Paramecium</taxon>
    </lineage>
</organism>
<sequence>MQIRCTQVDHQNQYITGFCIDNTCPNQRPYCHFCLPSHVQHINKLTSQELLSGWIKEKSLMVQNVYKNVQECEIALNSLINVILPYINFNTQQLPDLGLSQIDQFIKGLCLMGECDEKLFKQLLQSIEQTKSFVNEILKKIKNQKIIKQKDNSQILQQQPKNLSILEPNLNPFAFDLMKECSIKQDEWCSAIAFNKDQSIVVAGCKNDINVFQHLQGKLNQIQQLSEHTNYVYTLNFMKNTNNFVSGSFDSSIIIWQLIENNKWKCQQKLNGHSDSIYCLQINNTDDLIISGSVDETIKFWMKQDQWLCQQTITDHTNIVYSLSLNEQQNRLISCSDDSQILVIVQQMLDKKWSVTQRIKVDQWGYKLCFIDDYQFTFQPYCKEQMDIYEMDSNTKQYRKTKEISVKFGSGIDNWQFPQQYLKSKGLLVNKNGYYVNLIKKKQNGEFIIQQSIEFNTYTISGQLSDSGEYLITWDFRSKEIQIRKCRE</sequence>
<proteinExistence type="predicted"/>
<dbReference type="EMBL" id="CAJJDM010000109">
    <property type="protein sequence ID" value="CAD8098331.1"/>
    <property type="molecule type" value="Genomic_DNA"/>
</dbReference>
<dbReference type="GO" id="GO:0016226">
    <property type="term" value="P:iron-sulfur cluster assembly"/>
    <property type="evidence" value="ECO:0007669"/>
    <property type="project" value="TreeGrafter"/>
</dbReference>
<dbReference type="Proteomes" id="UP000688137">
    <property type="component" value="Unassembled WGS sequence"/>
</dbReference>
<dbReference type="PANTHER" id="PTHR19920:SF0">
    <property type="entry name" value="CYTOSOLIC IRON-SULFUR PROTEIN ASSEMBLY PROTEIN CIAO1-RELATED"/>
    <property type="match status" value="1"/>
</dbReference>
<comment type="caution">
    <text evidence="2">The sequence shown here is derived from an EMBL/GenBank/DDBJ whole genome shotgun (WGS) entry which is preliminary data.</text>
</comment>
<keyword evidence="1" id="KW-0853">WD repeat</keyword>
<name>A0A8S1P5Q5_PARPR</name>
<protein>
    <recommendedName>
        <fullName evidence="4">WD domain, G-beta repeat protein</fullName>
    </recommendedName>
</protein>
<feature type="repeat" description="WD" evidence="1">
    <location>
        <begin position="225"/>
        <end position="258"/>
    </location>
</feature>
<accession>A0A8S1P5Q5</accession>
<reference evidence="2" key="1">
    <citation type="submission" date="2021-01" db="EMBL/GenBank/DDBJ databases">
        <authorList>
            <consortium name="Genoscope - CEA"/>
            <person name="William W."/>
        </authorList>
    </citation>
    <scope>NUCLEOTIDE SEQUENCE</scope>
</reference>
<dbReference type="PANTHER" id="PTHR19920">
    <property type="entry name" value="WD40 PROTEIN CIAO1"/>
    <property type="match status" value="1"/>
</dbReference>